<evidence type="ECO:0000256" key="1">
    <source>
        <dbReference type="SAM" id="Phobius"/>
    </source>
</evidence>
<dbReference type="OrthoDB" id="2182676at2"/>
<feature type="transmembrane region" description="Helical" evidence="1">
    <location>
        <begin position="148"/>
        <end position="168"/>
    </location>
</feature>
<evidence type="ECO:0000313" key="2">
    <source>
        <dbReference type="EMBL" id="OMI09896.1"/>
    </source>
</evidence>
<keyword evidence="1" id="KW-0472">Membrane</keyword>
<reference evidence="2 3" key="1">
    <citation type="submission" date="2017-01" db="EMBL/GenBank/DDBJ databases">
        <title>Bacillus phylogenomics.</title>
        <authorList>
            <person name="Dunlap C."/>
        </authorList>
    </citation>
    <scope>NUCLEOTIDE SEQUENCE [LARGE SCALE GENOMIC DNA]</scope>
    <source>
        <strain evidence="2 3">NRRL B-41282</strain>
    </source>
</reference>
<dbReference type="InterPro" id="IPR006938">
    <property type="entry name" value="DUF624"/>
</dbReference>
<dbReference type="EMBL" id="MTJL01000002">
    <property type="protein sequence ID" value="OMI09896.1"/>
    <property type="molecule type" value="Genomic_DNA"/>
</dbReference>
<feature type="transmembrane region" description="Helical" evidence="1">
    <location>
        <begin position="174"/>
        <end position="193"/>
    </location>
</feature>
<sequence length="214" mass="24470">MIHALSNGFYRFCEWVMRLAYLNLLWIGFSLAGAVVFGLAPATAAMFAVTRQWVMGNTDIPVFQTFFQTFKKEWAKSSVLGLILSSIALLLYVDFNIAAVYFHDQPAVFSIFISLFIIYAIILLYTFPIDVHFEMKRIEVLKYSFMIGFSRPLITFLMIFSALGMALLTLFHVTFLLFFSGSALSLILTKLAFRAFRSIDGRHKDKQAAFTRMK</sequence>
<dbReference type="Pfam" id="PF04854">
    <property type="entry name" value="DUF624"/>
    <property type="match status" value="1"/>
</dbReference>
<keyword evidence="3" id="KW-1185">Reference proteome</keyword>
<feature type="transmembrane region" description="Helical" evidence="1">
    <location>
        <begin position="108"/>
        <end position="127"/>
    </location>
</feature>
<keyword evidence="1" id="KW-0812">Transmembrane</keyword>
<dbReference type="RefSeq" id="WP_076762302.1">
    <property type="nucleotide sequence ID" value="NZ_JARMDZ010000005.1"/>
</dbReference>
<proteinExistence type="predicted"/>
<dbReference type="Proteomes" id="UP000187367">
    <property type="component" value="Unassembled WGS sequence"/>
</dbReference>
<evidence type="ECO:0008006" key="4">
    <source>
        <dbReference type="Google" id="ProtNLM"/>
    </source>
</evidence>
<accession>A0A1R1RQB0</accession>
<name>A0A1R1RQB0_9BACI</name>
<evidence type="ECO:0000313" key="3">
    <source>
        <dbReference type="Proteomes" id="UP000187367"/>
    </source>
</evidence>
<comment type="caution">
    <text evidence="2">The sequence shown here is derived from an EMBL/GenBank/DDBJ whole genome shotgun (WGS) entry which is preliminary data.</text>
</comment>
<feature type="transmembrane region" description="Helical" evidence="1">
    <location>
        <begin position="24"/>
        <end position="49"/>
    </location>
</feature>
<accession>A0A1R1QZ16</accession>
<keyword evidence="1" id="KW-1133">Transmembrane helix</keyword>
<gene>
    <name evidence="2" type="ORF">BW143_01260</name>
</gene>
<protein>
    <recommendedName>
        <fullName evidence="4">DUF624 domain-containing protein</fullName>
    </recommendedName>
</protein>
<feature type="transmembrane region" description="Helical" evidence="1">
    <location>
        <begin position="79"/>
        <end position="102"/>
    </location>
</feature>
<organism evidence="2 3">
    <name type="scientific">Bacillus swezeyi</name>
    <dbReference type="NCBI Taxonomy" id="1925020"/>
    <lineage>
        <taxon>Bacteria</taxon>
        <taxon>Bacillati</taxon>
        <taxon>Bacillota</taxon>
        <taxon>Bacilli</taxon>
        <taxon>Bacillales</taxon>
        <taxon>Bacillaceae</taxon>
        <taxon>Bacillus</taxon>
    </lineage>
</organism>
<dbReference type="AlphaFoldDB" id="A0A1R1RQB0"/>